<protein>
    <recommendedName>
        <fullName evidence="2">exoribonuclease II</fullName>
        <ecNumber evidence="2">3.1.13.1</ecNumber>
    </recommendedName>
</protein>
<dbReference type="EC" id="3.1.13.1" evidence="2"/>
<keyword evidence="6" id="KW-0269">Exonuclease</keyword>
<dbReference type="GO" id="GO:0005829">
    <property type="term" value="C:cytosol"/>
    <property type="evidence" value="ECO:0007669"/>
    <property type="project" value="TreeGrafter"/>
</dbReference>
<evidence type="ECO:0000256" key="6">
    <source>
        <dbReference type="ARBA" id="ARBA00022839"/>
    </source>
</evidence>
<feature type="non-terminal residue" evidence="9">
    <location>
        <position position="631"/>
    </location>
</feature>
<evidence type="ECO:0000256" key="1">
    <source>
        <dbReference type="ARBA" id="ARBA00001849"/>
    </source>
</evidence>
<dbReference type="Pfam" id="PF00773">
    <property type="entry name" value="RNB"/>
    <property type="match status" value="1"/>
</dbReference>
<organism evidence="9 10">
    <name type="scientific">Candidatus Vogelbacteria bacterium GWA1_51_14</name>
    <dbReference type="NCBI Taxonomy" id="1802435"/>
    <lineage>
        <taxon>Bacteria</taxon>
        <taxon>Candidatus Vogeliibacteriota</taxon>
    </lineage>
</organism>
<dbReference type="SMART" id="SM00955">
    <property type="entry name" value="RNB"/>
    <property type="match status" value="1"/>
</dbReference>
<sequence>MNKLEGKIKLTKSGGYLPGPEVDREIFVPYPDTGFALDGDTVLVSYRKAKDGLVGKVERVIEHRRREFVGTITKEESEYFLIPDTPRTFLNFIIPINNLAGAGLGEKAVIKIERWDDPNKLPTGKVLRRLGPAGLHETEMQAIVAGQGFVTDFPTAVEKEAEEIKKNFAQNLAGEIKSRRDCRSLVTFTIDPVDAKDFDDALSVQKLDNGQWEVGVHIADVSHYVRPGTALDDEAKKRATSIYLVDRTIPMLPEILSNNVCSLVPNEDRLTFSAIFTLNEAGKIMERWFGRTVIHSDRRFSYEEAQTVLDQGGEYEKEIRTLNKLAERLRAQNIAAGAVSFEDDEVKFELDKTGKPLKVIKKVRTASHLLIEDFMLLANCQVAEWASEYNDHQPHTFVYRIHDWPNLDKITNLAGFLKPLGYDLAVKGGKVSSDEINRVLKKAEAAAEHHIVSRATVRAMAKAIYSTENIGHWGLAFGYYTHFTSPIRRYPDLMVHRLLATFLANKKPTKTLLEEVGRQVNHSSQMEQRAAEAERESVKMKQVEYMSERIGQTFTGIISGVTDFGFFVEESETKSDGLVSLRDLKDDYYEFDQKTLSLVGRRHKKRFRLGDEVKVKVKAAYPLKRRLDYEL</sequence>
<evidence type="ECO:0000313" key="9">
    <source>
        <dbReference type="EMBL" id="OHA57273.1"/>
    </source>
</evidence>
<dbReference type="STRING" id="1802435.A2114_02790"/>
<evidence type="ECO:0000256" key="7">
    <source>
        <dbReference type="ARBA" id="ARBA00022884"/>
    </source>
</evidence>
<gene>
    <name evidence="9" type="ORF">A2114_02790</name>
</gene>
<dbReference type="GO" id="GO:0003723">
    <property type="term" value="F:RNA binding"/>
    <property type="evidence" value="ECO:0007669"/>
    <property type="project" value="UniProtKB-KW"/>
</dbReference>
<dbReference type="Gene3D" id="2.40.50.140">
    <property type="entry name" value="Nucleic acid-binding proteins"/>
    <property type="match status" value="2"/>
</dbReference>
<evidence type="ECO:0000259" key="8">
    <source>
        <dbReference type="PROSITE" id="PS50126"/>
    </source>
</evidence>
<dbReference type="InterPro" id="IPR012340">
    <property type="entry name" value="NA-bd_OB-fold"/>
</dbReference>
<keyword evidence="5" id="KW-0378">Hydrolase</keyword>
<dbReference type="PROSITE" id="PS50126">
    <property type="entry name" value="S1"/>
    <property type="match status" value="1"/>
</dbReference>
<evidence type="ECO:0000256" key="5">
    <source>
        <dbReference type="ARBA" id="ARBA00022801"/>
    </source>
</evidence>
<dbReference type="Pfam" id="PF00575">
    <property type="entry name" value="S1"/>
    <property type="match status" value="1"/>
</dbReference>
<dbReference type="NCBIfam" id="TIGR00358">
    <property type="entry name" value="3_prime_RNase"/>
    <property type="match status" value="1"/>
</dbReference>
<feature type="domain" description="S1 motif" evidence="8">
    <location>
        <begin position="551"/>
        <end position="631"/>
    </location>
</feature>
<keyword evidence="7" id="KW-0694">RNA-binding</keyword>
<dbReference type="Proteomes" id="UP000176494">
    <property type="component" value="Unassembled WGS sequence"/>
</dbReference>
<dbReference type="PANTHER" id="PTHR23355">
    <property type="entry name" value="RIBONUCLEASE"/>
    <property type="match status" value="1"/>
</dbReference>
<keyword evidence="4" id="KW-0540">Nuclease</keyword>
<dbReference type="NCBIfam" id="TIGR02063">
    <property type="entry name" value="RNase_R"/>
    <property type="match status" value="1"/>
</dbReference>
<dbReference type="InterPro" id="IPR050180">
    <property type="entry name" value="RNR_Ribonuclease"/>
</dbReference>
<dbReference type="AlphaFoldDB" id="A0A1G2Q9Z1"/>
<evidence type="ECO:0000256" key="3">
    <source>
        <dbReference type="ARBA" id="ARBA00022490"/>
    </source>
</evidence>
<dbReference type="InterPro" id="IPR003029">
    <property type="entry name" value="S1_domain"/>
</dbReference>
<dbReference type="Pfam" id="PF17876">
    <property type="entry name" value="CSD2"/>
    <property type="match status" value="1"/>
</dbReference>
<proteinExistence type="inferred from homology"/>
<dbReference type="InterPro" id="IPR011805">
    <property type="entry name" value="RNase_R"/>
</dbReference>
<dbReference type="EMBL" id="MHTG01000017">
    <property type="protein sequence ID" value="OHA57273.1"/>
    <property type="molecule type" value="Genomic_DNA"/>
</dbReference>
<dbReference type="GO" id="GO:0008859">
    <property type="term" value="F:exoribonuclease II activity"/>
    <property type="evidence" value="ECO:0007669"/>
    <property type="project" value="UniProtKB-EC"/>
</dbReference>
<dbReference type="InterPro" id="IPR040476">
    <property type="entry name" value="CSD2"/>
</dbReference>
<dbReference type="HAMAP" id="MF_01895">
    <property type="entry name" value="RNase_R"/>
    <property type="match status" value="1"/>
</dbReference>
<dbReference type="InterPro" id="IPR001900">
    <property type="entry name" value="RNase_II/R"/>
</dbReference>
<comment type="caution">
    <text evidence="9">The sequence shown here is derived from an EMBL/GenBank/DDBJ whole genome shotgun (WGS) entry which is preliminary data.</text>
</comment>
<dbReference type="SUPFAM" id="SSF50249">
    <property type="entry name" value="Nucleic acid-binding proteins"/>
    <property type="match status" value="4"/>
</dbReference>
<evidence type="ECO:0000256" key="4">
    <source>
        <dbReference type="ARBA" id="ARBA00022722"/>
    </source>
</evidence>
<dbReference type="GO" id="GO:0006402">
    <property type="term" value="P:mRNA catabolic process"/>
    <property type="evidence" value="ECO:0007669"/>
    <property type="project" value="TreeGrafter"/>
</dbReference>
<evidence type="ECO:0000313" key="10">
    <source>
        <dbReference type="Proteomes" id="UP000176494"/>
    </source>
</evidence>
<accession>A0A1G2Q9Z1</accession>
<keyword evidence="3" id="KW-0963">Cytoplasm</keyword>
<reference evidence="9 10" key="1">
    <citation type="journal article" date="2016" name="Nat. Commun.">
        <title>Thousands of microbial genomes shed light on interconnected biogeochemical processes in an aquifer system.</title>
        <authorList>
            <person name="Anantharaman K."/>
            <person name="Brown C.T."/>
            <person name="Hug L.A."/>
            <person name="Sharon I."/>
            <person name="Castelle C.J."/>
            <person name="Probst A.J."/>
            <person name="Thomas B.C."/>
            <person name="Singh A."/>
            <person name="Wilkins M.J."/>
            <person name="Karaoz U."/>
            <person name="Brodie E.L."/>
            <person name="Williams K.H."/>
            <person name="Hubbard S.S."/>
            <person name="Banfield J.F."/>
        </authorList>
    </citation>
    <scope>NUCLEOTIDE SEQUENCE [LARGE SCALE GENOMIC DNA]</scope>
</reference>
<dbReference type="CDD" id="cd04471">
    <property type="entry name" value="S1_RNase_R"/>
    <property type="match status" value="1"/>
</dbReference>
<dbReference type="SMART" id="SM00316">
    <property type="entry name" value="S1"/>
    <property type="match status" value="1"/>
</dbReference>
<name>A0A1G2Q9Z1_9BACT</name>
<evidence type="ECO:0000256" key="2">
    <source>
        <dbReference type="ARBA" id="ARBA00012163"/>
    </source>
</evidence>
<comment type="catalytic activity">
    <reaction evidence="1">
        <text>Exonucleolytic cleavage in the 3'- to 5'-direction to yield nucleoside 5'-phosphates.</text>
        <dbReference type="EC" id="3.1.13.1"/>
    </reaction>
</comment>
<dbReference type="PANTHER" id="PTHR23355:SF9">
    <property type="entry name" value="DIS3-LIKE EXONUCLEASE 2"/>
    <property type="match status" value="1"/>
</dbReference>
<dbReference type="InterPro" id="IPR004476">
    <property type="entry name" value="RNase_II/RNase_R"/>
</dbReference>